<comment type="caution">
    <text evidence="1">The sequence shown here is derived from an EMBL/GenBank/DDBJ whole genome shotgun (WGS) entry which is preliminary data.</text>
</comment>
<evidence type="ECO:0000313" key="1">
    <source>
        <dbReference type="EMBL" id="GAI81442.1"/>
    </source>
</evidence>
<reference evidence="1" key="1">
    <citation type="journal article" date="2014" name="Front. Microbiol.">
        <title>High frequency of phylogenetically diverse reductive dehalogenase-homologous genes in deep subseafloor sedimentary metagenomes.</title>
        <authorList>
            <person name="Kawai M."/>
            <person name="Futagami T."/>
            <person name="Toyoda A."/>
            <person name="Takaki Y."/>
            <person name="Nishi S."/>
            <person name="Hori S."/>
            <person name="Arai W."/>
            <person name="Tsubouchi T."/>
            <person name="Morono Y."/>
            <person name="Uchiyama I."/>
            <person name="Ito T."/>
            <person name="Fujiyama A."/>
            <person name="Inagaki F."/>
            <person name="Takami H."/>
        </authorList>
    </citation>
    <scope>NUCLEOTIDE SEQUENCE</scope>
    <source>
        <strain evidence="1">Expedition CK06-06</strain>
    </source>
</reference>
<accession>X1RL06</accession>
<sequence length="39" mass="4848">MLQINKEKYKEIHKMNIVILRGDKTIIRNDENWGLWYEN</sequence>
<organism evidence="1">
    <name type="scientific">marine sediment metagenome</name>
    <dbReference type="NCBI Taxonomy" id="412755"/>
    <lineage>
        <taxon>unclassified sequences</taxon>
        <taxon>metagenomes</taxon>
        <taxon>ecological metagenomes</taxon>
    </lineage>
</organism>
<protein>
    <submittedName>
        <fullName evidence="1">Uncharacterized protein</fullName>
    </submittedName>
</protein>
<dbReference type="AlphaFoldDB" id="X1RL06"/>
<dbReference type="EMBL" id="BARW01010866">
    <property type="protein sequence ID" value="GAI81442.1"/>
    <property type="molecule type" value="Genomic_DNA"/>
</dbReference>
<name>X1RL06_9ZZZZ</name>
<proteinExistence type="predicted"/>
<gene>
    <name evidence="1" type="ORF">S12H4_21198</name>
</gene>